<keyword evidence="3" id="KW-0238">DNA-binding</keyword>
<evidence type="ECO:0000256" key="3">
    <source>
        <dbReference type="ARBA" id="ARBA00023125"/>
    </source>
</evidence>
<name>A0A848L1C9_9ACTN</name>
<comment type="caution">
    <text evidence="6">The sequence shown here is derived from an EMBL/GenBank/DDBJ whole genome shotgun (WGS) entry which is preliminary data.</text>
</comment>
<evidence type="ECO:0000256" key="2">
    <source>
        <dbReference type="ARBA" id="ARBA00023015"/>
    </source>
</evidence>
<evidence type="ECO:0000256" key="1">
    <source>
        <dbReference type="ARBA" id="ARBA00009437"/>
    </source>
</evidence>
<dbReference type="Gene3D" id="3.40.190.290">
    <property type="match status" value="1"/>
</dbReference>
<reference evidence="6 7" key="1">
    <citation type="submission" date="2020-04" db="EMBL/GenBank/DDBJ databases">
        <title>Gordonia sp. nov. TBRC 11910.</title>
        <authorList>
            <person name="Suriyachadkun C."/>
        </authorList>
    </citation>
    <scope>NUCLEOTIDE SEQUENCE [LARGE SCALE GENOMIC DNA]</scope>
    <source>
        <strain evidence="6 7">TBRC 11910</strain>
    </source>
</reference>
<keyword evidence="2" id="KW-0805">Transcription regulation</keyword>
<evidence type="ECO:0000259" key="5">
    <source>
        <dbReference type="PROSITE" id="PS50931"/>
    </source>
</evidence>
<dbReference type="SUPFAM" id="SSF53850">
    <property type="entry name" value="Periplasmic binding protein-like II"/>
    <property type="match status" value="1"/>
</dbReference>
<dbReference type="InterPro" id="IPR000847">
    <property type="entry name" value="LysR_HTH_N"/>
</dbReference>
<dbReference type="InterPro" id="IPR036390">
    <property type="entry name" value="WH_DNA-bd_sf"/>
</dbReference>
<evidence type="ECO:0000313" key="7">
    <source>
        <dbReference type="Proteomes" id="UP000550729"/>
    </source>
</evidence>
<dbReference type="PROSITE" id="PS50931">
    <property type="entry name" value="HTH_LYSR"/>
    <property type="match status" value="1"/>
</dbReference>
<dbReference type="Pfam" id="PF00126">
    <property type="entry name" value="HTH_1"/>
    <property type="match status" value="1"/>
</dbReference>
<protein>
    <submittedName>
        <fullName evidence="6">LysR family transcriptional regulator</fullName>
    </submittedName>
</protein>
<keyword evidence="4" id="KW-0804">Transcription</keyword>
<dbReference type="Gene3D" id="1.10.10.10">
    <property type="entry name" value="Winged helix-like DNA-binding domain superfamily/Winged helix DNA-binding domain"/>
    <property type="match status" value="1"/>
</dbReference>
<dbReference type="RefSeq" id="WP_170195389.1">
    <property type="nucleotide sequence ID" value="NZ_JABBNB010000017.1"/>
</dbReference>
<dbReference type="PANTHER" id="PTHR30126">
    <property type="entry name" value="HTH-TYPE TRANSCRIPTIONAL REGULATOR"/>
    <property type="match status" value="1"/>
</dbReference>
<dbReference type="AlphaFoldDB" id="A0A848L1C9"/>
<dbReference type="PRINTS" id="PR00039">
    <property type="entry name" value="HTHLYSR"/>
</dbReference>
<dbReference type="GO" id="GO:0000976">
    <property type="term" value="F:transcription cis-regulatory region binding"/>
    <property type="evidence" value="ECO:0007669"/>
    <property type="project" value="TreeGrafter"/>
</dbReference>
<organism evidence="6 7">
    <name type="scientific">Gordonia asplenii</name>
    <dbReference type="NCBI Taxonomy" id="2725283"/>
    <lineage>
        <taxon>Bacteria</taxon>
        <taxon>Bacillati</taxon>
        <taxon>Actinomycetota</taxon>
        <taxon>Actinomycetes</taxon>
        <taxon>Mycobacteriales</taxon>
        <taxon>Gordoniaceae</taxon>
        <taxon>Gordonia</taxon>
    </lineage>
</organism>
<proteinExistence type="inferred from homology"/>
<dbReference type="InterPro" id="IPR036388">
    <property type="entry name" value="WH-like_DNA-bd_sf"/>
</dbReference>
<comment type="similarity">
    <text evidence="1">Belongs to the LysR transcriptional regulatory family.</text>
</comment>
<dbReference type="GO" id="GO:0003700">
    <property type="term" value="F:DNA-binding transcription factor activity"/>
    <property type="evidence" value="ECO:0007669"/>
    <property type="project" value="InterPro"/>
</dbReference>
<dbReference type="InterPro" id="IPR005119">
    <property type="entry name" value="LysR_subst-bd"/>
</dbReference>
<accession>A0A848L1C9</accession>
<evidence type="ECO:0000256" key="4">
    <source>
        <dbReference type="ARBA" id="ARBA00023163"/>
    </source>
</evidence>
<dbReference type="PANTHER" id="PTHR30126:SF39">
    <property type="entry name" value="HTH-TYPE TRANSCRIPTIONAL REGULATOR CYSL"/>
    <property type="match status" value="1"/>
</dbReference>
<feature type="domain" description="HTH lysR-type" evidence="5">
    <location>
        <begin position="7"/>
        <end position="64"/>
    </location>
</feature>
<keyword evidence="7" id="KW-1185">Reference proteome</keyword>
<dbReference type="SUPFAM" id="SSF46785">
    <property type="entry name" value="Winged helix' DNA-binding domain"/>
    <property type="match status" value="1"/>
</dbReference>
<evidence type="ECO:0000313" key="6">
    <source>
        <dbReference type="EMBL" id="NMO02885.1"/>
    </source>
</evidence>
<dbReference type="CDD" id="cd05466">
    <property type="entry name" value="PBP2_LTTR_substrate"/>
    <property type="match status" value="1"/>
</dbReference>
<dbReference type="Proteomes" id="UP000550729">
    <property type="component" value="Unassembled WGS sequence"/>
</dbReference>
<dbReference type="Pfam" id="PF03466">
    <property type="entry name" value="LysR_substrate"/>
    <property type="match status" value="1"/>
</dbReference>
<dbReference type="EMBL" id="JABBNB010000017">
    <property type="protein sequence ID" value="NMO02885.1"/>
    <property type="molecule type" value="Genomic_DNA"/>
</dbReference>
<gene>
    <name evidence="6" type="ORF">HH308_16860</name>
</gene>
<sequence length="306" mass="33628">MTNSRKPSLDQLRTFLAVYRSGSFSDAARQISMSQPTVTNHIGSLERWFGTPLFIRSANGVEPTPFAHETAATLGDQLDRIDRFISGEVVPGKPVRSVSIGGPFDFMTSCVIPALGPVAADLPQLSVAFGQSSRLLEDLESDKLDLAISTIRPRGRDIRAWPLADEEFWLVGRPGSVDRHASLSTLSKASFVAYNRELSIIRRYWNTVMNAEPIFDATLLVPDLLSVKAAVRSGFGISVLPSYLVANEVATGELVKLVDPPEPPINTVFLCAQSRALRSRDQIHELAELILKQVKDHMHRQPSPVS</sequence>